<keyword evidence="3" id="KW-1185">Reference proteome</keyword>
<dbReference type="RefSeq" id="WP_166930816.1">
    <property type="nucleotide sequence ID" value="NZ_BAAADD010000001.1"/>
</dbReference>
<evidence type="ECO:0000256" key="1">
    <source>
        <dbReference type="SAM" id="SignalP"/>
    </source>
</evidence>
<protein>
    <submittedName>
        <fullName evidence="2">Uncharacterized protein</fullName>
    </submittedName>
</protein>
<feature type="chain" id="PRO_5045272004" evidence="1">
    <location>
        <begin position="20"/>
        <end position="292"/>
    </location>
</feature>
<proteinExistence type="predicted"/>
<name>A0ABN1E4N9_9PROT</name>
<reference evidence="2 3" key="1">
    <citation type="journal article" date="2019" name="Int. J. Syst. Evol. Microbiol.">
        <title>The Global Catalogue of Microorganisms (GCM) 10K type strain sequencing project: providing services to taxonomists for standard genome sequencing and annotation.</title>
        <authorList>
            <consortium name="The Broad Institute Genomics Platform"/>
            <consortium name="The Broad Institute Genome Sequencing Center for Infectious Disease"/>
            <person name="Wu L."/>
            <person name="Ma J."/>
        </authorList>
    </citation>
    <scope>NUCLEOTIDE SEQUENCE [LARGE SCALE GENOMIC DNA]</scope>
    <source>
        <strain evidence="2 3">JCM 15089</strain>
    </source>
</reference>
<organism evidence="2 3">
    <name type="scientific">Rhizomicrobium electricum</name>
    <dbReference type="NCBI Taxonomy" id="480070"/>
    <lineage>
        <taxon>Bacteria</taxon>
        <taxon>Pseudomonadati</taxon>
        <taxon>Pseudomonadota</taxon>
        <taxon>Alphaproteobacteria</taxon>
        <taxon>Micropepsales</taxon>
        <taxon>Micropepsaceae</taxon>
        <taxon>Rhizomicrobium</taxon>
    </lineage>
</organism>
<feature type="signal peptide" evidence="1">
    <location>
        <begin position="1"/>
        <end position="19"/>
    </location>
</feature>
<accession>A0ABN1E4N9</accession>
<dbReference type="Proteomes" id="UP001499951">
    <property type="component" value="Unassembled WGS sequence"/>
</dbReference>
<dbReference type="EMBL" id="BAAADD010000001">
    <property type="protein sequence ID" value="GAA0558106.1"/>
    <property type="molecule type" value="Genomic_DNA"/>
</dbReference>
<gene>
    <name evidence="2" type="ORF">GCM10008942_03230</name>
</gene>
<comment type="caution">
    <text evidence="2">The sequence shown here is derived from an EMBL/GenBank/DDBJ whole genome shotgun (WGS) entry which is preliminary data.</text>
</comment>
<keyword evidence="1" id="KW-0732">Signal</keyword>
<sequence length="292" mass="31776">MRITPSLLCFFLIFSAAPAADPAPSSPVDTYISARDHYIAAFKDAAEGDKKADAARNDVERLLRAAVPAWSAPGFPSTGEVNLNCLDDNDLGFSALDGLEYSAGDTSVIVTSRTLLLRWLIRHNAEYGTDKMPVSIPRVFRAGNFWTYSSCPDAATQLTGMVLVKAPLGADLAIAQIAAVAQVPAKDEAPSAMLAAVMRGDRVFIARQKLTVTFDKPEMCKKALDQTLAKSEKALKEYQAAKAKDPKAFDTHQQLEEQADRDYRACFAQHLPAQKTYTAVQQQAQALVDLLH</sequence>
<evidence type="ECO:0000313" key="3">
    <source>
        <dbReference type="Proteomes" id="UP001499951"/>
    </source>
</evidence>
<evidence type="ECO:0000313" key="2">
    <source>
        <dbReference type="EMBL" id="GAA0558106.1"/>
    </source>
</evidence>